<keyword evidence="4" id="KW-0808">Transferase</keyword>
<dbReference type="GO" id="GO:0004312">
    <property type="term" value="F:fatty acid synthase activity"/>
    <property type="evidence" value="ECO:0007669"/>
    <property type="project" value="TreeGrafter"/>
</dbReference>
<dbReference type="InterPro" id="IPR050091">
    <property type="entry name" value="PKS_NRPS_Biosynth_Enz"/>
</dbReference>
<dbReference type="InterPro" id="IPR001227">
    <property type="entry name" value="Ac_transferase_dom_sf"/>
</dbReference>
<dbReference type="Gene3D" id="3.40.366.10">
    <property type="entry name" value="Malonyl-Coenzyme A Acyl Carrier Protein, domain 2"/>
    <property type="match status" value="2"/>
</dbReference>
<dbReference type="Pfam" id="PF16073">
    <property type="entry name" value="SAT"/>
    <property type="match status" value="1"/>
</dbReference>
<dbReference type="Proteomes" id="UP001147760">
    <property type="component" value="Unassembled WGS sequence"/>
</dbReference>
<dbReference type="InterPro" id="IPR030918">
    <property type="entry name" value="PT_fungal_PKS"/>
</dbReference>
<dbReference type="Pfam" id="PF00975">
    <property type="entry name" value="Thioesterase"/>
    <property type="match status" value="1"/>
</dbReference>
<dbReference type="InterPro" id="IPR016036">
    <property type="entry name" value="Malonyl_transacylase_ACP-bd"/>
</dbReference>
<dbReference type="InterPro" id="IPR036736">
    <property type="entry name" value="ACP-like_sf"/>
</dbReference>
<reference evidence="11" key="2">
    <citation type="journal article" date="2023" name="IMA Fungus">
        <title>Comparative genomic study of the Penicillium genus elucidates a diverse pangenome and 15 lateral gene transfer events.</title>
        <authorList>
            <person name="Petersen C."/>
            <person name="Sorensen T."/>
            <person name="Nielsen M.R."/>
            <person name="Sondergaard T.E."/>
            <person name="Sorensen J.L."/>
            <person name="Fitzpatrick D.A."/>
            <person name="Frisvad J.C."/>
            <person name="Nielsen K.L."/>
        </authorList>
    </citation>
    <scope>NUCLEOTIDE SEQUENCE</scope>
    <source>
        <strain evidence="11">IBT 17660</strain>
    </source>
</reference>
<dbReference type="Gene3D" id="1.10.1200.10">
    <property type="entry name" value="ACP-like"/>
    <property type="match status" value="2"/>
</dbReference>
<evidence type="ECO:0000256" key="4">
    <source>
        <dbReference type="ARBA" id="ARBA00022679"/>
    </source>
</evidence>
<dbReference type="InterPro" id="IPR006162">
    <property type="entry name" value="Ppantetheine_attach_site"/>
</dbReference>
<evidence type="ECO:0000256" key="7">
    <source>
        <dbReference type="SAM" id="MobiDB-lite"/>
    </source>
</evidence>
<dbReference type="Gene3D" id="3.30.70.3290">
    <property type="match status" value="1"/>
</dbReference>
<keyword evidence="5" id="KW-0511">Multifunctional enzyme</keyword>
<dbReference type="SMART" id="SM00825">
    <property type="entry name" value="PKS_KS"/>
    <property type="match status" value="1"/>
</dbReference>
<feature type="active site" description="Proton acceptor; for dehydratase activity" evidence="6">
    <location>
        <position position="1290"/>
    </location>
</feature>
<evidence type="ECO:0000256" key="1">
    <source>
        <dbReference type="ARBA" id="ARBA00004721"/>
    </source>
</evidence>
<dbReference type="GO" id="GO:0006633">
    <property type="term" value="P:fatty acid biosynthetic process"/>
    <property type="evidence" value="ECO:0007669"/>
    <property type="project" value="InterPro"/>
</dbReference>
<keyword evidence="3" id="KW-0597">Phosphoprotein</keyword>
<dbReference type="Pfam" id="PF22621">
    <property type="entry name" value="CurL-like_PKS_C"/>
    <property type="match status" value="1"/>
</dbReference>
<reference evidence="11" key="1">
    <citation type="submission" date="2022-12" db="EMBL/GenBank/DDBJ databases">
        <authorList>
            <person name="Petersen C."/>
        </authorList>
    </citation>
    <scope>NUCLEOTIDE SEQUENCE</scope>
    <source>
        <strain evidence="11">IBT 17660</strain>
    </source>
</reference>
<dbReference type="Pfam" id="PF21089">
    <property type="entry name" value="PKS_DH_N"/>
    <property type="match status" value="1"/>
</dbReference>
<feature type="domain" description="PKS/mFAS DH" evidence="10">
    <location>
        <begin position="1261"/>
        <end position="1564"/>
    </location>
</feature>
<dbReference type="SUPFAM" id="SSF53474">
    <property type="entry name" value="alpha/beta-Hydrolases"/>
    <property type="match status" value="1"/>
</dbReference>
<dbReference type="Pfam" id="PF00109">
    <property type="entry name" value="ketoacyl-synt"/>
    <property type="match status" value="1"/>
</dbReference>
<feature type="region of interest" description="N-terminal hotdog fold" evidence="6">
    <location>
        <begin position="1261"/>
        <end position="1392"/>
    </location>
</feature>
<dbReference type="SUPFAM" id="SSF55048">
    <property type="entry name" value="Probable ACP-binding domain of malonyl-CoA ACP transacylase"/>
    <property type="match status" value="1"/>
</dbReference>
<dbReference type="SUPFAM" id="SSF52151">
    <property type="entry name" value="FabD/lysophospholipase-like"/>
    <property type="match status" value="1"/>
</dbReference>
<evidence type="ECO:0000259" key="8">
    <source>
        <dbReference type="PROSITE" id="PS50075"/>
    </source>
</evidence>
<dbReference type="Gene3D" id="3.40.47.10">
    <property type="match status" value="2"/>
</dbReference>
<evidence type="ECO:0000259" key="10">
    <source>
        <dbReference type="PROSITE" id="PS52019"/>
    </source>
</evidence>
<feature type="domain" description="Carrier" evidence="8">
    <location>
        <begin position="1719"/>
        <end position="1793"/>
    </location>
</feature>
<dbReference type="SUPFAM" id="SSF47336">
    <property type="entry name" value="ACP-like"/>
    <property type="match status" value="2"/>
</dbReference>
<dbReference type="OrthoDB" id="329835at2759"/>
<organism evidence="11 12">
    <name type="scientific">Penicillium desertorum</name>
    <dbReference type="NCBI Taxonomy" id="1303715"/>
    <lineage>
        <taxon>Eukaryota</taxon>
        <taxon>Fungi</taxon>
        <taxon>Dikarya</taxon>
        <taxon>Ascomycota</taxon>
        <taxon>Pezizomycotina</taxon>
        <taxon>Eurotiomycetes</taxon>
        <taxon>Eurotiomycetidae</taxon>
        <taxon>Eurotiales</taxon>
        <taxon>Aspergillaceae</taxon>
        <taxon>Penicillium</taxon>
    </lineage>
</organism>
<dbReference type="NCBIfam" id="TIGR04532">
    <property type="entry name" value="PT_fungal_PKS"/>
    <property type="match status" value="1"/>
</dbReference>
<dbReference type="InterPro" id="IPR001031">
    <property type="entry name" value="Thioesterase"/>
</dbReference>
<dbReference type="InterPro" id="IPR049552">
    <property type="entry name" value="PKS_DH_N"/>
</dbReference>
<evidence type="ECO:0000256" key="6">
    <source>
        <dbReference type="PROSITE-ProRule" id="PRU01363"/>
    </source>
</evidence>
<evidence type="ECO:0000256" key="5">
    <source>
        <dbReference type="ARBA" id="ARBA00023268"/>
    </source>
</evidence>
<dbReference type="InterPro" id="IPR014043">
    <property type="entry name" value="Acyl_transferase_dom"/>
</dbReference>
<dbReference type="Pfam" id="PF00698">
    <property type="entry name" value="Acyl_transf_1"/>
    <property type="match status" value="1"/>
</dbReference>
<dbReference type="InterPro" id="IPR016039">
    <property type="entry name" value="Thiolase-like"/>
</dbReference>
<dbReference type="InterPro" id="IPR014030">
    <property type="entry name" value="Ketoacyl_synth_N"/>
</dbReference>
<evidence type="ECO:0000256" key="3">
    <source>
        <dbReference type="ARBA" id="ARBA00022553"/>
    </source>
</evidence>
<evidence type="ECO:0000313" key="12">
    <source>
        <dbReference type="Proteomes" id="UP001147760"/>
    </source>
</evidence>
<dbReference type="PROSITE" id="PS52019">
    <property type="entry name" value="PKS_MFAS_DH"/>
    <property type="match status" value="1"/>
</dbReference>
<dbReference type="GO" id="GO:0030639">
    <property type="term" value="P:polyketide biosynthetic process"/>
    <property type="evidence" value="ECO:0007669"/>
    <property type="project" value="UniProtKB-ARBA"/>
</dbReference>
<comment type="pathway">
    <text evidence="1">Secondary metabolite biosynthesis; terpenoid biosynthesis.</text>
</comment>
<dbReference type="SMART" id="SM00823">
    <property type="entry name" value="PKS_PP"/>
    <property type="match status" value="1"/>
</dbReference>
<dbReference type="CDD" id="cd00833">
    <property type="entry name" value="PKS"/>
    <property type="match status" value="1"/>
</dbReference>
<feature type="compositionally biased region" description="Low complexity" evidence="7">
    <location>
        <begin position="1690"/>
        <end position="1701"/>
    </location>
</feature>
<dbReference type="SMART" id="SM00827">
    <property type="entry name" value="PKS_AT"/>
    <property type="match status" value="1"/>
</dbReference>
<proteinExistence type="predicted"/>
<dbReference type="PANTHER" id="PTHR43775:SF21">
    <property type="entry name" value="NON-REDUCING POLYKETIDE SYNTHASE AUSA-RELATED"/>
    <property type="match status" value="1"/>
</dbReference>
<dbReference type="InterPro" id="IPR032088">
    <property type="entry name" value="SAT"/>
</dbReference>
<dbReference type="GO" id="GO:0017000">
    <property type="term" value="P:antibiotic biosynthetic process"/>
    <property type="evidence" value="ECO:0007669"/>
    <property type="project" value="UniProtKB-ARBA"/>
</dbReference>
<dbReference type="PROSITE" id="PS50075">
    <property type="entry name" value="CARRIER"/>
    <property type="match status" value="1"/>
</dbReference>
<dbReference type="InterPro" id="IPR018201">
    <property type="entry name" value="Ketoacyl_synth_AS"/>
</dbReference>
<dbReference type="InterPro" id="IPR029058">
    <property type="entry name" value="AB_hydrolase_fold"/>
</dbReference>
<sequence length="2069" mass="226424">MDPKRLIFFGGQGSRSLTSSRPPPQIDMRNETPAVSLLLSTCHTAFLGEVIRTQSQRCIPKWADFEAPRNPELLLAVPSEHSGNPILQGVCLCVNQLVGYLRYDTTLEKLKQATPIGFCSGMLPAVVLACSDTTEEYIRLSGQIVRLAYWIGYRAAQLSQQLGRENWQAQPWALSVSGKEKAALEKDVDDFNEVVPESSLIRVASRFGKASFSIVGPGHALEEFRYQHISTPATAETVYVHALYHGGDKALDTVNKVLDDVKGGDISFPPSMDMKRPIRSCHGASMVHGATLPSTSLLEYTLRLILFDTADLFSTWLSAVDDIASSDSDWEIITVGPGSNALLTSVSREISLPTGTAWIDIPGTFQGADASHADGFAIVGMSVDFPLGAGKDAFWRMIEDGLNAVEEIPGTRFQVNDYKAGNRNCRPTREMKANHGNFLSDPFQFDHEYFGISPREAKSMDPQQKLVLQGAVKAMDDAGYVPNGAPSFNPETMGCYIGVATDDYVQNLAREVDVGFTFAGPGTKPLTELGTLRAFLSGKISYAYGWSGPSIVVDTACSSSLVSVVMACRALAQGDCTTALAGGVNAITSPDMYLGLSRAHFLSPTGQCKPFDASADGYCRAEGCGLFVIKRLSDAVRENDRIYGIIKEGEINQCGNAESITHPHGITQKQLFQKLLARANIDPRSISVIEAHGTGTQGNIGHAEAASGSAGLAKLLMMLKFSKIPPQVGFNTLNPKLQNLAARNIRIPTTASQWNRIAPNLPRRALLNNFGAAGSNAALIIEEYHALSRRNHRTSPQRNAYVLNLSAKNARSLHELIDRYIDLLGGKDIAIQDLCYTATARRQTHQHLLSIVGVTIAGLVEQLRQHKEVESPLVKYRKRHPIVFVFSGQGGFYSGMGQQLMLTAPVFNAKVQECNRVLEQNGFGDIIPSKVLDGSFSPDSATDWVLWSQVACFVLEYALACLWISWNVHPDIVIGHSLGEYAAMVIGGALPLQDALLLVVRRAQLMATMCQIGDSTMLACCTSGSSIRHIIVQMDLSELTVACDNSETGSVVSGPVDQVDHLARVLKEKGIRCKKLDVPLGFHSPALDAILPELKTKCEGLPFSSPRIPLGSCFHGRLIEEGDLNADYPVQQTRGLVRFAELIDSLFKEDQMREATFIEVGPSPITLPMVRSRFSGEDALLLPSIEKGKDPWVSISHALQHMSLRHDSINWRGVFNGTGARIVDLPDYPFQMRSLYVPFKEPAIDETVSPSSQAPRPSFFHLLQDVVLPGKGESTFSTSLDVLSEYIQGHSVNGFPLCPASVYHEMVLEAMHYEAAPAQNQLAVVYNITFGHPLVYSPEKKSSTVLLTAEGSFGARAETSEGRFSFTLPATPGDDSKTVLCSGRTTWMSYPDAKAHLARKAAYAKRQMRLLHRNRSETNTLHRNVIYNTIFPRVVTYSEPYQSITEMHVSEADLDGYGTFEIPASNLNGGIVSPVFIDTLLHAAGFVANSQAKPTDAFICSKVESTVVLYTDINPQDAFRVYCSLLECSDGELIGEAFAMTLDGTAVASIEGMVFKRLNMKSFTSHLSRQAGQRSTGNIPRPVVPNTKRATRAVRPSLPRVLDPMDTVVSLISRLCEQPRENVTPKKRLGDLGIDSLMQIELSHSLKGHFPHLDTNGMMESETVQDIQRYIVNTCAGPPGVSFADEESSHSSSEQSDDSSSATTSGGLTPYTDADTTPTDITDLLVQLVANTCGFVHSDVRQDMALESLGMDSLMAIEFQEGVQTEFGKTLTQEMLSPSLTIGELAVMLAEDINSPSREKCADLLEEATIKTHSPEPAARDFIVHLQQGPDNSPPLILVHDGSGLIEKYRRLHKLGCNVFGIRNPQLTAQPHWATDLQDMASRYAALISSVVKAKQVVLGGWSFGGVLAHEIAQHLDTMGYTTVANILIDSPCPLNHQPLPSQVVDYILSHKRLPSPAMETMSSQFQIHARFLAEYNIEHPIPPARKYVILHSEQVLETTRLCGVPYPWLESQQYRGSAIRQWEAVLARSLVKYNIPGNHFEPFDDEYAEATSEKLRAAYEEVTAPYLL</sequence>
<dbReference type="GO" id="GO:0004315">
    <property type="term" value="F:3-oxoacyl-[acyl-carrier-protein] synthase activity"/>
    <property type="evidence" value="ECO:0007669"/>
    <property type="project" value="InterPro"/>
</dbReference>
<dbReference type="InterPro" id="IPR009081">
    <property type="entry name" value="PP-bd_ACP"/>
</dbReference>
<comment type="caution">
    <text evidence="11">The sequence shown here is derived from an EMBL/GenBank/DDBJ whole genome shotgun (WGS) entry which is preliminary data.</text>
</comment>
<dbReference type="InterPro" id="IPR016035">
    <property type="entry name" value="Acyl_Trfase/lysoPLipase"/>
</dbReference>
<gene>
    <name evidence="11" type="ORF">N7530_003848</name>
</gene>
<accession>A0A9X0BPU6</accession>
<dbReference type="InterPro" id="IPR014031">
    <property type="entry name" value="Ketoacyl_synth_C"/>
</dbReference>
<dbReference type="SUPFAM" id="SSF53901">
    <property type="entry name" value="Thiolase-like"/>
    <property type="match status" value="1"/>
</dbReference>
<dbReference type="PANTHER" id="PTHR43775">
    <property type="entry name" value="FATTY ACID SYNTHASE"/>
    <property type="match status" value="1"/>
</dbReference>
<feature type="region of interest" description="C-terminal hotdog fold" evidence="6">
    <location>
        <begin position="1418"/>
        <end position="1564"/>
    </location>
</feature>
<evidence type="ECO:0000313" key="11">
    <source>
        <dbReference type="EMBL" id="KAJ5478339.1"/>
    </source>
</evidence>
<dbReference type="Pfam" id="PF00550">
    <property type="entry name" value="PP-binding"/>
    <property type="match status" value="2"/>
</dbReference>
<dbReference type="GO" id="GO:0031177">
    <property type="term" value="F:phosphopantetheine binding"/>
    <property type="evidence" value="ECO:0007669"/>
    <property type="project" value="InterPro"/>
</dbReference>
<dbReference type="PROSITE" id="PS00606">
    <property type="entry name" value="KS3_1"/>
    <property type="match status" value="1"/>
</dbReference>
<dbReference type="InterPro" id="IPR020841">
    <property type="entry name" value="PKS_Beta-ketoAc_synthase_dom"/>
</dbReference>
<feature type="region of interest" description="Disordered" evidence="7">
    <location>
        <begin position="1681"/>
        <end position="1716"/>
    </location>
</feature>
<dbReference type="Pfam" id="PF02801">
    <property type="entry name" value="Ketoacyl-synt_C"/>
    <property type="match status" value="1"/>
</dbReference>
<dbReference type="InterPro" id="IPR049900">
    <property type="entry name" value="PKS_mFAS_DH"/>
</dbReference>
<name>A0A9X0BPU6_9EURO</name>
<dbReference type="PROSITE" id="PS52004">
    <property type="entry name" value="KS3_2"/>
    <property type="match status" value="1"/>
</dbReference>
<dbReference type="Gene3D" id="3.10.129.110">
    <property type="entry name" value="Polyketide synthase dehydratase"/>
    <property type="match status" value="1"/>
</dbReference>
<dbReference type="Gene3D" id="3.40.50.1820">
    <property type="entry name" value="alpha/beta hydrolase"/>
    <property type="match status" value="1"/>
</dbReference>
<keyword evidence="2" id="KW-0596">Phosphopantetheine</keyword>
<protein>
    <submittedName>
        <fullName evidence="11">Type I iterative polyketide synthase</fullName>
    </submittedName>
</protein>
<dbReference type="InterPro" id="IPR020806">
    <property type="entry name" value="PKS_PP-bd"/>
</dbReference>
<evidence type="ECO:0000256" key="2">
    <source>
        <dbReference type="ARBA" id="ARBA00022450"/>
    </source>
</evidence>
<evidence type="ECO:0000259" key="9">
    <source>
        <dbReference type="PROSITE" id="PS52004"/>
    </source>
</evidence>
<dbReference type="InterPro" id="IPR042104">
    <property type="entry name" value="PKS_dehydratase_sf"/>
</dbReference>
<feature type="active site" description="Proton donor; for dehydratase activity" evidence="6">
    <location>
        <position position="1478"/>
    </location>
</feature>
<dbReference type="PROSITE" id="PS00012">
    <property type="entry name" value="PHOSPHOPANTETHEINE"/>
    <property type="match status" value="1"/>
</dbReference>
<keyword evidence="12" id="KW-1185">Reference proteome</keyword>
<feature type="domain" description="Ketosynthase family 3 (KS3)" evidence="9">
    <location>
        <begin position="373"/>
        <end position="783"/>
    </location>
</feature>
<dbReference type="EMBL" id="JAPWDO010000003">
    <property type="protein sequence ID" value="KAJ5478339.1"/>
    <property type="molecule type" value="Genomic_DNA"/>
</dbReference>